<dbReference type="GO" id="GO:0046872">
    <property type="term" value="F:metal ion binding"/>
    <property type="evidence" value="ECO:0007669"/>
    <property type="project" value="UniProtKB-KW"/>
</dbReference>
<evidence type="ECO:0000313" key="10">
    <source>
        <dbReference type="EMBL" id="OHA58127.1"/>
    </source>
</evidence>
<dbReference type="AlphaFoldDB" id="A0A1G2QCB1"/>
<feature type="domain" description="Aminotransferase class V" evidence="9">
    <location>
        <begin position="17"/>
        <end position="391"/>
    </location>
</feature>
<dbReference type="GO" id="GO:0051536">
    <property type="term" value="F:iron-sulfur cluster binding"/>
    <property type="evidence" value="ECO:0007669"/>
    <property type="project" value="UniProtKB-KW"/>
</dbReference>
<evidence type="ECO:0000256" key="1">
    <source>
        <dbReference type="ARBA" id="ARBA00001933"/>
    </source>
</evidence>
<keyword evidence="7" id="KW-0411">Iron-sulfur</keyword>
<gene>
    <name evidence="10" type="ORF">A2370_02230</name>
</gene>
<evidence type="ECO:0000256" key="7">
    <source>
        <dbReference type="ARBA" id="ARBA00023014"/>
    </source>
</evidence>
<sequence>MKLMLNLVKKLFKSGRIYLDTASATPLDHRVWKKMAPYLGISIFGLPRGERSDLYWGNPASLHSWGVEADKAVKGARAKVAKFLLSQPDEIYFTSGGTESLNWAIFGVASLFAEPKHLVVSAIEHEAVIEPCLELERQGWKLTFVSPTKAGLISPEAIKKALTTETVLVIVMMANNEIGTIQPIRDIAKVLRHHRKQTGKEWPYFLTDACQAPRALELNVLPLGVDLLALNGSKIYGPKGIGALYVRRGLKIKPLLFGGGQEFGQRSGTSNVAGIVGLAHALEICANERESEMARLTKLRYRLAEELKKLLPDVIINGDLSLRLPSNLHISIPGLIGEQLVIELSARGVACSAGSACSALGNQGSRTLRAIGLSPIVAESSLRFSLDRRTTA</sequence>
<dbReference type="Gene3D" id="3.90.1150.10">
    <property type="entry name" value="Aspartate Aminotransferase, domain 1"/>
    <property type="match status" value="1"/>
</dbReference>
<keyword evidence="4" id="KW-0479">Metal-binding</keyword>
<comment type="cofactor">
    <cofactor evidence="1">
        <name>pyridoxal 5'-phosphate</name>
        <dbReference type="ChEBI" id="CHEBI:597326"/>
    </cofactor>
</comment>
<keyword evidence="6" id="KW-0408">Iron</keyword>
<dbReference type="EMBL" id="MHTH01000014">
    <property type="protein sequence ID" value="OHA58127.1"/>
    <property type="molecule type" value="Genomic_DNA"/>
</dbReference>
<evidence type="ECO:0000256" key="6">
    <source>
        <dbReference type="ARBA" id="ARBA00023004"/>
    </source>
</evidence>
<organism evidence="10 11">
    <name type="scientific">Candidatus Vogelbacteria bacterium RIFOXYB1_FULL_42_16</name>
    <dbReference type="NCBI Taxonomy" id="1802436"/>
    <lineage>
        <taxon>Bacteria</taxon>
        <taxon>Candidatus Vogeliibacteriota</taxon>
    </lineage>
</organism>
<dbReference type="SUPFAM" id="SSF53383">
    <property type="entry name" value="PLP-dependent transferases"/>
    <property type="match status" value="1"/>
</dbReference>
<evidence type="ECO:0000256" key="3">
    <source>
        <dbReference type="ARBA" id="ARBA00022679"/>
    </source>
</evidence>
<dbReference type="PIRSF" id="PIRSF005572">
    <property type="entry name" value="NifS"/>
    <property type="match status" value="1"/>
</dbReference>
<comment type="catalytic activity">
    <reaction evidence="8">
        <text>(sulfur carrier)-H + L-cysteine = (sulfur carrier)-SH + L-alanine</text>
        <dbReference type="Rhea" id="RHEA:43892"/>
        <dbReference type="Rhea" id="RHEA-COMP:14737"/>
        <dbReference type="Rhea" id="RHEA-COMP:14739"/>
        <dbReference type="ChEBI" id="CHEBI:29917"/>
        <dbReference type="ChEBI" id="CHEBI:35235"/>
        <dbReference type="ChEBI" id="CHEBI:57972"/>
        <dbReference type="ChEBI" id="CHEBI:64428"/>
        <dbReference type="EC" id="2.8.1.7"/>
    </reaction>
</comment>
<dbReference type="Gene3D" id="3.40.640.10">
    <property type="entry name" value="Type I PLP-dependent aspartate aminotransferase-like (Major domain)"/>
    <property type="match status" value="1"/>
</dbReference>
<dbReference type="InterPro" id="IPR016454">
    <property type="entry name" value="Cysteine_dSase"/>
</dbReference>
<proteinExistence type="inferred from homology"/>
<name>A0A1G2QCB1_9BACT</name>
<evidence type="ECO:0000256" key="8">
    <source>
        <dbReference type="ARBA" id="ARBA00050776"/>
    </source>
</evidence>
<dbReference type="GO" id="GO:0031071">
    <property type="term" value="F:cysteine desulfurase activity"/>
    <property type="evidence" value="ECO:0007669"/>
    <property type="project" value="UniProtKB-EC"/>
</dbReference>
<dbReference type="InterPro" id="IPR015424">
    <property type="entry name" value="PyrdxlP-dep_Trfase"/>
</dbReference>
<accession>A0A1G2QCB1</accession>
<evidence type="ECO:0000256" key="5">
    <source>
        <dbReference type="ARBA" id="ARBA00022898"/>
    </source>
</evidence>
<dbReference type="Proteomes" id="UP000176222">
    <property type="component" value="Unassembled WGS sequence"/>
</dbReference>
<comment type="similarity">
    <text evidence="2">Belongs to the class-V pyridoxal-phosphate-dependent aminotransferase family. NifS/IscS subfamily.</text>
</comment>
<evidence type="ECO:0000259" key="9">
    <source>
        <dbReference type="Pfam" id="PF00266"/>
    </source>
</evidence>
<keyword evidence="3" id="KW-0808">Transferase</keyword>
<evidence type="ECO:0000256" key="4">
    <source>
        <dbReference type="ARBA" id="ARBA00022723"/>
    </source>
</evidence>
<evidence type="ECO:0000313" key="11">
    <source>
        <dbReference type="Proteomes" id="UP000176222"/>
    </source>
</evidence>
<feature type="non-terminal residue" evidence="10">
    <location>
        <position position="392"/>
    </location>
</feature>
<dbReference type="PANTHER" id="PTHR11601">
    <property type="entry name" value="CYSTEINE DESULFURYLASE FAMILY MEMBER"/>
    <property type="match status" value="1"/>
</dbReference>
<reference evidence="10 11" key="1">
    <citation type="journal article" date="2016" name="Nat. Commun.">
        <title>Thousands of microbial genomes shed light on interconnected biogeochemical processes in an aquifer system.</title>
        <authorList>
            <person name="Anantharaman K."/>
            <person name="Brown C.T."/>
            <person name="Hug L.A."/>
            <person name="Sharon I."/>
            <person name="Castelle C.J."/>
            <person name="Probst A.J."/>
            <person name="Thomas B.C."/>
            <person name="Singh A."/>
            <person name="Wilkins M.J."/>
            <person name="Karaoz U."/>
            <person name="Brodie E.L."/>
            <person name="Williams K.H."/>
            <person name="Hubbard S.S."/>
            <person name="Banfield J.F."/>
        </authorList>
    </citation>
    <scope>NUCLEOTIDE SEQUENCE [LARGE SCALE GENOMIC DNA]</scope>
</reference>
<dbReference type="PANTHER" id="PTHR11601:SF34">
    <property type="entry name" value="CYSTEINE DESULFURASE"/>
    <property type="match status" value="1"/>
</dbReference>
<dbReference type="STRING" id="1802436.A2370_02230"/>
<evidence type="ECO:0000256" key="2">
    <source>
        <dbReference type="ARBA" id="ARBA00006490"/>
    </source>
</evidence>
<comment type="caution">
    <text evidence="10">The sequence shown here is derived from an EMBL/GenBank/DDBJ whole genome shotgun (WGS) entry which is preliminary data.</text>
</comment>
<protein>
    <recommendedName>
        <fullName evidence="9">Aminotransferase class V domain-containing protein</fullName>
    </recommendedName>
</protein>
<dbReference type="InterPro" id="IPR000192">
    <property type="entry name" value="Aminotrans_V_dom"/>
</dbReference>
<keyword evidence="5" id="KW-0663">Pyridoxal phosphate</keyword>
<dbReference type="InterPro" id="IPR015421">
    <property type="entry name" value="PyrdxlP-dep_Trfase_major"/>
</dbReference>
<dbReference type="Pfam" id="PF00266">
    <property type="entry name" value="Aminotran_5"/>
    <property type="match status" value="1"/>
</dbReference>
<dbReference type="InterPro" id="IPR015422">
    <property type="entry name" value="PyrdxlP-dep_Trfase_small"/>
</dbReference>